<organism evidence="2 3">
    <name type="scientific">Hibiscus sabdariffa</name>
    <name type="common">roselle</name>
    <dbReference type="NCBI Taxonomy" id="183260"/>
    <lineage>
        <taxon>Eukaryota</taxon>
        <taxon>Viridiplantae</taxon>
        <taxon>Streptophyta</taxon>
        <taxon>Embryophyta</taxon>
        <taxon>Tracheophyta</taxon>
        <taxon>Spermatophyta</taxon>
        <taxon>Magnoliopsida</taxon>
        <taxon>eudicotyledons</taxon>
        <taxon>Gunneridae</taxon>
        <taxon>Pentapetalae</taxon>
        <taxon>rosids</taxon>
        <taxon>malvids</taxon>
        <taxon>Malvales</taxon>
        <taxon>Malvaceae</taxon>
        <taxon>Malvoideae</taxon>
        <taxon>Hibiscus</taxon>
    </lineage>
</organism>
<evidence type="ECO:0000313" key="3">
    <source>
        <dbReference type="Proteomes" id="UP001472677"/>
    </source>
</evidence>
<keyword evidence="3" id="KW-1185">Reference proteome</keyword>
<dbReference type="PANTHER" id="PTHR33116">
    <property type="entry name" value="REVERSE TRANSCRIPTASE ZINC-BINDING DOMAIN-CONTAINING PROTEIN-RELATED-RELATED"/>
    <property type="match status" value="1"/>
</dbReference>
<evidence type="ECO:0000313" key="2">
    <source>
        <dbReference type="EMBL" id="KAK8513868.1"/>
    </source>
</evidence>
<protein>
    <recommendedName>
        <fullName evidence="1">Reverse transcriptase zinc-binding domain-containing protein</fullName>
    </recommendedName>
</protein>
<name>A0ABR2C399_9ROSI</name>
<dbReference type="InterPro" id="IPR026960">
    <property type="entry name" value="RVT-Znf"/>
</dbReference>
<dbReference type="Proteomes" id="UP001472677">
    <property type="component" value="Unassembled WGS sequence"/>
</dbReference>
<evidence type="ECO:0000259" key="1">
    <source>
        <dbReference type="Pfam" id="PF13966"/>
    </source>
</evidence>
<dbReference type="Pfam" id="PF13966">
    <property type="entry name" value="zf-RVT"/>
    <property type="match status" value="1"/>
</dbReference>
<gene>
    <name evidence="2" type="ORF">V6N12_037236</name>
</gene>
<dbReference type="EMBL" id="JBBPBM010000068">
    <property type="protein sequence ID" value="KAK8513868.1"/>
    <property type="molecule type" value="Genomic_DNA"/>
</dbReference>
<comment type="caution">
    <text evidence="2">The sequence shown here is derived from an EMBL/GenBank/DDBJ whole genome shotgun (WGS) entry which is preliminary data.</text>
</comment>
<feature type="domain" description="Reverse transcriptase zinc-binding" evidence="1">
    <location>
        <begin position="188"/>
        <end position="274"/>
    </location>
</feature>
<proteinExistence type="predicted"/>
<accession>A0ABR2C399</accession>
<reference evidence="2 3" key="1">
    <citation type="journal article" date="2024" name="G3 (Bethesda)">
        <title>Genome assembly of Hibiscus sabdariffa L. provides insights into metabolisms of medicinal natural products.</title>
        <authorList>
            <person name="Kim T."/>
        </authorList>
    </citation>
    <scope>NUCLEOTIDE SEQUENCE [LARGE SCALE GENOMIC DNA]</scope>
    <source>
        <strain evidence="2">TK-2024</strain>
        <tissue evidence="2">Old leaves</tissue>
    </source>
</reference>
<dbReference type="PANTHER" id="PTHR33116:SF86">
    <property type="entry name" value="REVERSE TRANSCRIPTASE DOMAIN-CONTAINING PROTEIN"/>
    <property type="match status" value="1"/>
</dbReference>
<sequence>MAGRVTLAKAVLSAIPMQTMMLLKGLCRDIGSVIRRFIWGSSSDSPKIFHINWEAICQLTDRGGIGFQKVYGQNLPFIQKLGYLLITRPQALWVRLLHEKYRINEMLPNSVVRTNYSPLWRALSNTWKDIKANLAWSLVLNNQGSWDISKLSLVFMTDATRHILGIKPHDPQAGPDLCAWRWITDQGFELKSSYSTRIATCWEDSSSLWNHIWKLQVPQQIWIFLWLAGRQKLMTNLEHCKHSLMDNSNCPICHRADETTLHTIRDCDSLQQIWHRIVP</sequence>